<dbReference type="Gene3D" id="1.10.10.10">
    <property type="entry name" value="Winged helix-like DNA-binding domain superfamily/Winged helix DNA-binding domain"/>
    <property type="match status" value="1"/>
</dbReference>
<evidence type="ECO:0000313" key="5">
    <source>
        <dbReference type="EMBL" id="SKB00625.1"/>
    </source>
</evidence>
<dbReference type="Pfam" id="PF04542">
    <property type="entry name" value="Sigma70_r2"/>
    <property type="match status" value="1"/>
</dbReference>
<keyword evidence="1" id="KW-0805">Transcription regulation</keyword>
<dbReference type="NCBIfam" id="TIGR02937">
    <property type="entry name" value="sigma70-ECF"/>
    <property type="match status" value="1"/>
</dbReference>
<dbReference type="Proteomes" id="UP000190774">
    <property type="component" value="Unassembled WGS sequence"/>
</dbReference>
<dbReference type="SUPFAM" id="SSF88946">
    <property type="entry name" value="Sigma2 domain of RNA polymerase sigma factors"/>
    <property type="match status" value="1"/>
</dbReference>
<dbReference type="InterPro" id="IPR036388">
    <property type="entry name" value="WH-like_DNA-bd_sf"/>
</dbReference>
<keyword evidence="3" id="KW-0804">Transcription</keyword>
<dbReference type="OrthoDB" id="128557at2"/>
<evidence type="ECO:0000256" key="2">
    <source>
        <dbReference type="ARBA" id="ARBA00023082"/>
    </source>
</evidence>
<evidence type="ECO:0000256" key="1">
    <source>
        <dbReference type="ARBA" id="ARBA00023015"/>
    </source>
</evidence>
<gene>
    <name evidence="5" type="ORF">SAMN02745166_03184</name>
</gene>
<evidence type="ECO:0000259" key="4">
    <source>
        <dbReference type="Pfam" id="PF04542"/>
    </source>
</evidence>
<dbReference type="PANTHER" id="PTHR43133:SF51">
    <property type="entry name" value="RNA POLYMERASE SIGMA FACTOR"/>
    <property type="match status" value="1"/>
</dbReference>
<reference evidence="6" key="1">
    <citation type="submission" date="2017-02" db="EMBL/GenBank/DDBJ databases">
        <authorList>
            <person name="Varghese N."/>
            <person name="Submissions S."/>
        </authorList>
    </citation>
    <scope>NUCLEOTIDE SEQUENCE [LARGE SCALE GENOMIC DNA]</scope>
    <source>
        <strain evidence="6">ATCC 700200</strain>
    </source>
</reference>
<organism evidence="5 6">
    <name type="scientific">Prosthecobacter debontii</name>
    <dbReference type="NCBI Taxonomy" id="48467"/>
    <lineage>
        <taxon>Bacteria</taxon>
        <taxon>Pseudomonadati</taxon>
        <taxon>Verrucomicrobiota</taxon>
        <taxon>Verrucomicrobiia</taxon>
        <taxon>Verrucomicrobiales</taxon>
        <taxon>Verrucomicrobiaceae</taxon>
        <taxon>Prosthecobacter</taxon>
    </lineage>
</organism>
<protein>
    <submittedName>
        <fullName evidence="5">RNA polymerase sigma-70 factor, ECF subfamily</fullName>
    </submittedName>
</protein>
<keyword evidence="6" id="KW-1185">Reference proteome</keyword>
<dbReference type="InterPro" id="IPR013325">
    <property type="entry name" value="RNA_pol_sigma_r2"/>
</dbReference>
<feature type="domain" description="RNA polymerase sigma-70 region 2" evidence="4">
    <location>
        <begin position="41"/>
        <end position="105"/>
    </location>
</feature>
<dbReference type="RefSeq" id="WP_078814367.1">
    <property type="nucleotide sequence ID" value="NZ_FUYE01000010.1"/>
</dbReference>
<evidence type="ECO:0000256" key="3">
    <source>
        <dbReference type="ARBA" id="ARBA00023163"/>
    </source>
</evidence>
<evidence type="ECO:0000313" key="6">
    <source>
        <dbReference type="Proteomes" id="UP000190774"/>
    </source>
</evidence>
<sequence>MDEGKSQAKPFPTTQWTLIYRVAHEDPQVREHALSEICELYWPPVYAFIRSRGYAPHDAEDLTQGFFAKILTRNDLARADMQTGKLRSYLLTAIKNHLNTEYRRDESLKRGGGKIILSLNREAAESRCLIPEPIDELNPEKVFERQWTITIMESVVTSLEALYASKNQTQLFEALKPYIITSTEQPPQAEIAHRLGMTESAIRVSIHRMRQRYAELLRQIVHSTLEQGEDVDAEISHMMASFQ</sequence>
<dbReference type="AlphaFoldDB" id="A0A1T4YHC0"/>
<name>A0A1T4YHC0_9BACT</name>
<dbReference type="EMBL" id="FUYE01000010">
    <property type="protein sequence ID" value="SKB00625.1"/>
    <property type="molecule type" value="Genomic_DNA"/>
</dbReference>
<dbReference type="InterPro" id="IPR007627">
    <property type="entry name" value="RNA_pol_sigma70_r2"/>
</dbReference>
<keyword evidence="2" id="KW-0731">Sigma factor</keyword>
<dbReference type="Gene3D" id="1.10.1740.10">
    <property type="match status" value="1"/>
</dbReference>
<accession>A0A1T4YHC0</accession>
<dbReference type="PANTHER" id="PTHR43133">
    <property type="entry name" value="RNA POLYMERASE ECF-TYPE SIGMA FACTO"/>
    <property type="match status" value="1"/>
</dbReference>
<dbReference type="InterPro" id="IPR039425">
    <property type="entry name" value="RNA_pol_sigma-70-like"/>
</dbReference>
<dbReference type="GO" id="GO:0006352">
    <property type="term" value="P:DNA-templated transcription initiation"/>
    <property type="evidence" value="ECO:0007669"/>
    <property type="project" value="InterPro"/>
</dbReference>
<dbReference type="GO" id="GO:0016987">
    <property type="term" value="F:sigma factor activity"/>
    <property type="evidence" value="ECO:0007669"/>
    <property type="project" value="UniProtKB-KW"/>
</dbReference>
<dbReference type="STRING" id="48467.SAMN02745166_03184"/>
<proteinExistence type="predicted"/>
<dbReference type="InterPro" id="IPR014284">
    <property type="entry name" value="RNA_pol_sigma-70_dom"/>
</dbReference>